<evidence type="ECO:0000313" key="1">
    <source>
        <dbReference type="EMBL" id="JAD38204.1"/>
    </source>
</evidence>
<proteinExistence type="predicted"/>
<accession>A0A0A8ZFN1</accession>
<name>A0A0A8ZFN1_ARUDO</name>
<reference evidence="1" key="2">
    <citation type="journal article" date="2015" name="Data Brief">
        <title>Shoot transcriptome of the giant reed, Arundo donax.</title>
        <authorList>
            <person name="Barrero R.A."/>
            <person name="Guerrero F.D."/>
            <person name="Moolhuijzen P."/>
            <person name="Goolsby J.A."/>
            <person name="Tidwell J."/>
            <person name="Bellgard S.E."/>
            <person name="Bellgard M.I."/>
        </authorList>
    </citation>
    <scope>NUCLEOTIDE SEQUENCE</scope>
    <source>
        <tissue evidence="1">Shoot tissue taken approximately 20 cm above the soil surface</tissue>
    </source>
</reference>
<dbReference type="AlphaFoldDB" id="A0A0A8ZFN1"/>
<reference evidence="1" key="1">
    <citation type="submission" date="2014-09" db="EMBL/GenBank/DDBJ databases">
        <authorList>
            <person name="Magalhaes I.L.F."/>
            <person name="Oliveira U."/>
            <person name="Santos F.R."/>
            <person name="Vidigal T.H.D.A."/>
            <person name="Brescovit A.D."/>
            <person name="Santos A.J."/>
        </authorList>
    </citation>
    <scope>NUCLEOTIDE SEQUENCE</scope>
    <source>
        <tissue evidence="1">Shoot tissue taken approximately 20 cm above the soil surface</tissue>
    </source>
</reference>
<sequence>MELGISSSRIRGAGAEVHQECLLSHCVPISTRNREFKIKSF</sequence>
<organism evidence="1">
    <name type="scientific">Arundo donax</name>
    <name type="common">Giant reed</name>
    <name type="synonym">Donax arundinaceus</name>
    <dbReference type="NCBI Taxonomy" id="35708"/>
    <lineage>
        <taxon>Eukaryota</taxon>
        <taxon>Viridiplantae</taxon>
        <taxon>Streptophyta</taxon>
        <taxon>Embryophyta</taxon>
        <taxon>Tracheophyta</taxon>
        <taxon>Spermatophyta</taxon>
        <taxon>Magnoliopsida</taxon>
        <taxon>Liliopsida</taxon>
        <taxon>Poales</taxon>
        <taxon>Poaceae</taxon>
        <taxon>PACMAD clade</taxon>
        <taxon>Arundinoideae</taxon>
        <taxon>Arundineae</taxon>
        <taxon>Arundo</taxon>
    </lineage>
</organism>
<protein>
    <submittedName>
        <fullName evidence="1">Uncharacterized protein</fullName>
    </submittedName>
</protein>
<dbReference type="EMBL" id="GBRH01259691">
    <property type="protein sequence ID" value="JAD38204.1"/>
    <property type="molecule type" value="Transcribed_RNA"/>
</dbReference>